<evidence type="ECO:0000256" key="2">
    <source>
        <dbReference type="ARBA" id="ARBA00022723"/>
    </source>
</evidence>
<keyword evidence="8" id="KW-1185">Reference proteome</keyword>
<dbReference type="SUPFAM" id="SSF51197">
    <property type="entry name" value="Clavaminate synthase-like"/>
    <property type="match status" value="1"/>
</dbReference>
<dbReference type="PRINTS" id="PR00682">
    <property type="entry name" value="IPNSYNTHASE"/>
</dbReference>
<dbReference type="InterPro" id="IPR044861">
    <property type="entry name" value="IPNS-like_FE2OG_OXY"/>
</dbReference>
<evidence type="ECO:0000313" key="8">
    <source>
        <dbReference type="Proteomes" id="UP000636800"/>
    </source>
</evidence>
<evidence type="ECO:0000256" key="5">
    <source>
        <dbReference type="RuleBase" id="RU003682"/>
    </source>
</evidence>
<name>A0A835QJF5_VANPL</name>
<dbReference type="EMBL" id="JADCNL010000007">
    <property type="protein sequence ID" value="KAG0473719.1"/>
    <property type="molecule type" value="Genomic_DNA"/>
</dbReference>
<comment type="caution">
    <text evidence="7">The sequence shown here is derived from an EMBL/GenBank/DDBJ whole genome shotgun (WGS) entry which is preliminary data.</text>
</comment>
<evidence type="ECO:0000313" key="7">
    <source>
        <dbReference type="EMBL" id="KAG0473719.1"/>
    </source>
</evidence>
<accession>A0A835QJF5</accession>
<evidence type="ECO:0000256" key="3">
    <source>
        <dbReference type="ARBA" id="ARBA00023002"/>
    </source>
</evidence>
<protein>
    <recommendedName>
        <fullName evidence="6">Fe2OG dioxygenase domain-containing protein</fullName>
    </recommendedName>
</protein>
<organism evidence="7 8">
    <name type="scientific">Vanilla planifolia</name>
    <name type="common">Vanilla</name>
    <dbReference type="NCBI Taxonomy" id="51239"/>
    <lineage>
        <taxon>Eukaryota</taxon>
        <taxon>Viridiplantae</taxon>
        <taxon>Streptophyta</taxon>
        <taxon>Embryophyta</taxon>
        <taxon>Tracheophyta</taxon>
        <taxon>Spermatophyta</taxon>
        <taxon>Magnoliopsida</taxon>
        <taxon>Liliopsida</taxon>
        <taxon>Asparagales</taxon>
        <taxon>Orchidaceae</taxon>
        <taxon>Vanilloideae</taxon>
        <taxon>Vanilleae</taxon>
        <taxon>Vanilla</taxon>
    </lineage>
</organism>
<keyword evidence="2 5" id="KW-0479">Metal-binding</keyword>
<evidence type="ECO:0000256" key="4">
    <source>
        <dbReference type="ARBA" id="ARBA00023004"/>
    </source>
</evidence>
<dbReference type="PROSITE" id="PS51471">
    <property type="entry name" value="FE2OG_OXY"/>
    <property type="match status" value="1"/>
</dbReference>
<dbReference type="Pfam" id="PF14226">
    <property type="entry name" value="DIOX_N"/>
    <property type="match status" value="1"/>
</dbReference>
<evidence type="ECO:0000259" key="6">
    <source>
        <dbReference type="PROSITE" id="PS51471"/>
    </source>
</evidence>
<reference evidence="7 8" key="1">
    <citation type="journal article" date="2020" name="Nat. Food">
        <title>A phased Vanilla planifolia genome enables genetic improvement of flavour and production.</title>
        <authorList>
            <person name="Hasing T."/>
            <person name="Tang H."/>
            <person name="Brym M."/>
            <person name="Khazi F."/>
            <person name="Huang T."/>
            <person name="Chambers A.H."/>
        </authorList>
    </citation>
    <scope>NUCLEOTIDE SEQUENCE [LARGE SCALE GENOMIC DNA]</scope>
    <source>
        <tissue evidence="7">Leaf</tissue>
    </source>
</reference>
<dbReference type="Gene3D" id="2.60.120.330">
    <property type="entry name" value="B-lactam Antibiotic, Isopenicillin N Synthase, Chain"/>
    <property type="match status" value="1"/>
</dbReference>
<keyword evidence="3 5" id="KW-0560">Oxidoreductase</keyword>
<dbReference type="PANTHER" id="PTHR47991">
    <property type="entry name" value="OXOGLUTARATE/IRON-DEPENDENT DIOXYGENASE"/>
    <property type="match status" value="1"/>
</dbReference>
<sequence>MGSQMYDWPEPVVSVQSLADGGISVIPERYIKPPEDRPATTGALSIPEQCIPVVDLAKLSAGSSECPATILSVANACREWGLFQVVNHGVEAELMTAVMATWREFFKLPLEEKRKLANSPTTYEGYGSLLGVEKGASLDWGDYFFLYILPSSHKNHDKWPNYPPSCREITEEYGRQMVALCGNVMKVLSKGLGLEVGFLQEKFGGDEIGACLRVNYYPKCPQPDLTLGLSAHSDPGGLTVLLADDRVPGLQVRKGASWITVHPVTGAFVINIGDQIQVLSNAVYKSVEHRVLASETKERMSVAFFYNPRADLLLEPARELVTKERPQRYDAMTFTQYRLHIRNKGPSGKTQLESLQIT</sequence>
<gene>
    <name evidence="7" type="ORF">HPP92_015576</name>
</gene>
<evidence type="ECO:0000256" key="1">
    <source>
        <dbReference type="ARBA" id="ARBA00008056"/>
    </source>
</evidence>
<dbReference type="Proteomes" id="UP000636800">
    <property type="component" value="Chromosome 7"/>
</dbReference>
<keyword evidence="4 5" id="KW-0408">Iron</keyword>
<dbReference type="InterPro" id="IPR005123">
    <property type="entry name" value="Oxoglu/Fe-dep_dioxygenase_dom"/>
</dbReference>
<feature type="domain" description="Fe2OG dioxygenase" evidence="6">
    <location>
        <begin position="207"/>
        <end position="308"/>
    </location>
</feature>
<dbReference type="OrthoDB" id="100006at2759"/>
<proteinExistence type="inferred from homology"/>
<dbReference type="AlphaFoldDB" id="A0A835QJF5"/>
<dbReference type="Pfam" id="PF03171">
    <property type="entry name" value="2OG-FeII_Oxy"/>
    <property type="match status" value="1"/>
</dbReference>
<dbReference type="InterPro" id="IPR027443">
    <property type="entry name" value="IPNS-like_sf"/>
</dbReference>
<dbReference type="FunFam" id="2.60.120.330:FF:000079">
    <property type="entry name" value="Protein SRG1"/>
    <property type="match status" value="1"/>
</dbReference>
<comment type="similarity">
    <text evidence="1 5">Belongs to the iron/ascorbate-dependent oxidoreductase family.</text>
</comment>
<dbReference type="GO" id="GO:0016491">
    <property type="term" value="F:oxidoreductase activity"/>
    <property type="evidence" value="ECO:0007669"/>
    <property type="project" value="UniProtKB-KW"/>
</dbReference>
<dbReference type="GO" id="GO:0046872">
    <property type="term" value="F:metal ion binding"/>
    <property type="evidence" value="ECO:0007669"/>
    <property type="project" value="UniProtKB-KW"/>
</dbReference>
<dbReference type="InterPro" id="IPR050295">
    <property type="entry name" value="Plant_2OG-oxidoreductases"/>
</dbReference>
<dbReference type="InterPro" id="IPR026992">
    <property type="entry name" value="DIOX_N"/>
</dbReference>